<dbReference type="AlphaFoldDB" id="A0A941W416"/>
<organism evidence="1 2">
    <name type="scientific">Candidatus Scalindua arabica</name>
    <dbReference type="NCBI Taxonomy" id="1127984"/>
    <lineage>
        <taxon>Bacteria</taxon>
        <taxon>Pseudomonadati</taxon>
        <taxon>Planctomycetota</taxon>
        <taxon>Candidatus Brocadiia</taxon>
        <taxon>Candidatus Brocadiales</taxon>
        <taxon>Candidatus Scalinduaceae</taxon>
        <taxon>Candidatus Scalindua</taxon>
    </lineage>
</organism>
<sequence length="158" mass="16961">MAGKFKSIVMFVAVVSIFCFALNIAGITSPLYACDACPSKTKGYSHDKGSHSCASKAKQCASGKSSYSSCCKEKSKCDKGGSNCISELLKLARCAKKELLKEKIKANLEKRSGAKLDKVADLLVDAMIEEHKDAGVDKGRRAALQANIRAVFTETTEK</sequence>
<reference evidence="1" key="1">
    <citation type="journal article" date="2021" name="ISME J.">
        <title>Fine-scale metabolic discontinuity in a stratified prokaryote microbiome of a Red Sea deep halocline.</title>
        <authorList>
            <person name="Michoud G."/>
            <person name="Ngugi D.K."/>
            <person name="Barozzi A."/>
            <person name="Merlino G."/>
            <person name="Calleja M.L."/>
            <person name="Delgado-Huertas A."/>
            <person name="Moran X.A.G."/>
            <person name="Daffonchio D."/>
        </authorList>
    </citation>
    <scope>NUCLEOTIDE SEQUENCE</scope>
    <source>
        <strain evidence="1">SuakinDeep_MAG55_1</strain>
    </source>
</reference>
<proteinExistence type="predicted"/>
<comment type="caution">
    <text evidence="1">The sequence shown here is derived from an EMBL/GenBank/DDBJ whole genome shotgun (WGS) entry which is preliminary data.</text>
</comment>
<evidence type="ECO:0000313" key="1">
    <source>
        <dbReference type="EMBL" id="MBS1258858.1"/>
    </source>
</evidence>
<dbReference type="EMBL" id="JAANXD010000076">
    <property type="protein sequence ID" value="MBS1258858.1"/>
    <property type="molecule type" value="Genomic_DNA"/>
</dbReference>
<evidence type="ECO:0000313" key="2">
    <source>
        <dbReference type="Proteomes" id="UP000722750"/>
    </source>
</evidence>
<protein>
    <submittedName>
        <fullName evidence="1">Uncharacterized protein</fullName>
    </submittedName>
</protein>
<accession>A0A941W416</accession>
<name>A0A941W416_9BACT</name>
<dbReference type="Proteomes" id="UP000722750">
    <property type="component" value="Unassembled WGS sequence"/>
</dbReference>
<gene>
    <name evidence="1" type="ORF">MAG551_01922</name>
</gene>